<dbReference type="KEGG" id="dal:Dalk_3931"/>
<dbReference type="RefSeq" id="WP_015948666.1">
    <property type="nucleotide sequence ID" value="NC_011768.1"/>
</dbReference>
<dbReference type="Gene3D" id="3.30.420.480">
    <property type="entry name" value="Domain of unknown function (DUF4445)"/>
    <property type="match status" value="1"/>
</dbReference>
<reference evidence="4 5" key="1">
    <citation type="journal article" date="2012" name="Environ. Microbiol.">
        <title>The genome sequence of Desulfatibacillum alkenivorans AK-01: a blueprint for anaerobic alkane oxidation.</title>
        <authorList>
            <person name="Callaghan A.V."/>
            <person name="Morris B.E."/>
            <person name="Pereira I.A."/>
            <person name="McInerney M.J."/>
            <person name="Austin R.N."/>
            <person name="Groves J.T."/>
            <person name="Kukor J.J."/>
            <person name="Suflita J.M."/>
            <person name="Young L.Y."/>
            <person name="Zylstra G.J."/>
            <person name="Wawrik B."/>
        </authorList>
    </citation>
    <scope>NUCLEOTIDE SEQUENCE [LARGE SCALE GENOMIC DNA]</scope>
    <source>
        <strain evidence="4 5">AK-01</strain>
    </source>
</reference>
<dbReference type="HOGENOM" id="CLU_019091_1_0_7"/>
<evidence type="ECO:0000259" key="2">
    <source>
        <dbReference type="Pfam" id="PF17650"/>
    </source>
</evidence>
<dbReference type="EMBL" id="CP001322">
    <property type="protein sequence ID" value="ACL05617.1"/>
    <property type="molecule type" value="Genomic_DNA"/>
</dbReference>
<dbReference type="InterPro" id="IPR027980">
    <property type="entry name" value="RACo_C"/>
</dbReference>
<evidence type="ECO:0000313" key="5">
    <source>
        <dbReference type="Proteomes" id="UP000000739"/>
    </source>
</evidence>
<dbReference type="AlphaFoldDB" id="B8FJE8"/>
<dbReference type="Gene3D" id="3.10.20.880">
    <property type="match status" value="1"/>
</dbReference>
<dbReference type="PANTHER" id="PTHR42895:SF1">
    <property type="entry name" value="IRON-SULFUR CLUSTER PROTEIN"/>
    <property type="match status" value="1"/>
</dbReference>
<dbReference type="Pfam" id="PF17651">
    <property type="entry name" value="Raco_middle"/>
    <property type="match status" value="1"/>
</dbReference>
<feature type="domain" description="RACo C-terminal" evidence="1">
    <location>
        <begin position="262"/>
        <end position="521"/>
    </location>
</feature>
<name>B8FJE8_DESAL</name>
<dbReference type="InterPro" id="IPR041414">
    <property type="entry name" value="Raco-like_middle"/>
</dbReference>
<dbReference type="InterPro" id="IPR040506">
    <property type="entry name" value="RACo_linker"/>
</dbReference>
<evidence type="ECO:0000259" key="3">
    <source>
        <dbReference type="Pfam" id="PF17651"/>
    </source>
</evidence>
<accession>B8FJE8</accession>
<sequence length="524" mass="55531">MSTANSNTQPGAHTKSAWVQTVEIPAPSLENNTAFVERLCSQLEKPMGGMKISVDMEVLKALPKILRTGEGAMDCTLFGQGGEAVLVGVAPKKAGPLPGLAVDLGTTRVVLRLVDMRTGQVLKESSFDNPQGRIGPDVLARIHYAEQEGGLEELQSLIGQGISQEGARLAAACGLSPKDVYCVAAAGNTAMTHLLLGADPYWIIREPYTPMVNSPGFLKCQDIGLDFAKSARVYVFPNVGSYFGGDLLAGILSSDMYCKEDVSMLVDVGTNAEVVVGNKDWLMACAGAAGPALEGGVTAMGMLAGPGAIEKVRIDPKTREFVFQTIGGIKPVGICGSGVIDLAAQLFLAGMIDLRGKLVPAACEGRLTESDEIPALIIVSEEDSANGRALLFSQADLDSLVRSKAAMYTILRTITNTVGLAFTDLAEFNIAGTFGSYIDPVSAITIGMIPDLPLSTYKALGNTSLEGATQVLLQREAVGVVREIREKITYMELNVNLEFMNRFSAAKFIPHTNPALFPSVKIPQ</sequence>
<organism evidence="4 5">
    <name type="scientific">Desulfatibacillum aliphaticivorans</name>
    <dbReference type="NCBI Taxonomy" id="218208"/>
    <lineage>
        <taxon>Bacteria</taxon>
        <taxon>Pseudomonadati</taxon>
        <taxon>Thermodesulfobacteriota</taxon>
        <taxon>Desulfobacteria</taxon>
        <taxon>Desulfobacterales</taxon>
        <taxon>Desulfatibacillaceae</taxon>
        <taxon>Desulfatibacillum</taxon>
    </lineage>
</organism>
<feature type="domain" description="RACo-like middle region" evidence="3">
    <location>
        <begin position="99"/>
        <end position="257"/>
    </location>
</feature>
<evidence type="ECO:0000313" key="4">
    <source>
        <dbReference type="EMBL" id="ACL05617.1"/>
    </source>
</evidence>
<protein>
    <submittedName>
        <fullName evidence="4">Iron-sulfur cluster binding protein</fullName>
    </submittedName>
</protein>
<dbReference type="InterPro" id="IPR052911">
    <property type="entry name" value="Corrinoid_activation_enz"/>
</dbReference>
<gene>
    <name evidence="4" type="ordered locus">Dalk_3931</name>
</gene>
<dbReference type="Pfam" id="PF17650">
    <property type="entry name" value="RACo_linker"/>
    <property type="match status" value="1"/>
</dbReference>
<dbReference type="eggNOG" id="COG3894">
    <property type="taxonomic scope" value="Bacteria"/>
</dbReference>
<dbReference type="Proteomes" id="UP000000739">
    <property type="component" value="Chromosome"/>
</dbReference>
<dbReference type="Pfam" id="PF14574">
    <property type="entry name" value="RACo_C_ter"/>
    <property type="match status" value="1"/>
</dbReference>
<evidence type="ECO:0000259" key="1">
    <source>
        <dbReference type="Pfam" id="PF14574"/>
    </source>
</evidence>
<feature type="domain" description="RACo linker region" evidence="2">
    <location>
        <begin position="18"/>
        <end position="92"/>
    </location>
</feature>
<dbReference type="InterPro" id="IPR042259">
    <property type="entry name" value="Raco-like_middle_sf"/>
</dbReference>
<dbReference type="PANTHER" id="PTHR42895">
    <property type="entry name" value="IRON-SULFUR CLUSTER-BINDING PROTEIN-RELATED"/>
    <property type="match status" value="1"/>
</dbReference>
<keyword evidence="5" id="KW-1185">Reference proteome</keyword>
<proteinExistence type="predicted"/>